<accession>A0AAF0D0K1</accession>
<dbReference type="Proteomes" id="UP001233377">
    <property type="component" value="Segment"/>
</dbReference>
<keyword evidence="2" id="KW-1185">Reference proteome</keyword>
<sequence>MAIINGLNIETTHIKDIKVGDIVLFHGVEKLSLQRISKRILSWVELSSVTLIA</sequence>
<reference evidence="1 2" key="1">
    <citation type="submission" date="2023-03" db="EMBL/GenBank/DDBJ databases">
        <title>Isolation and characterization of two novel Salmonella phages and their application as a cocktail for biocontrol in foods.</title>
        <authorList>
            <person name="Pan H."/>
            <person name="Wu G."/>
            <person name="Zhao Y."/>
            <person name="Wan X."/>
            <person name="Li T."/>
        </authorList>
    </citation>
    <scope>NUCLEOTIDE SEQUENCE [LARGE SCALE GENOMIC DNA]</scope>
</reference>
<evidence type="ECO:0000313" key="1">
    <source>
        <dbReference type="EMBL" id="WES10042.1"/>
    </source>
</evidence>
<evidence type="ECO:0000313" key="2">
    <source>
        <dbReference type="Proteomes" id="UP001233377"/>
    </source>
</evidence>
<proteinExistence type="predicted"/>
<name>A0AAF0D0K1_9CAUD</name>
<dbReference type="EMBL" id="OQ594353">
    <property type="protein sequence ID" value="WES10042.1"/>
    <property type="molecule type" value="Genomic_DNA"/>
</dbReference>
<organism evidence="1 2">
    <name type="scientific">Salmonella phage SWJM-02</name>
    <dbReference type="NCBI Taxonomy" id="3034862"/>
    <lineage>
        <taxon>Viruses</taxon>
        <taxon>Duplodnaviria</taxon>
        <taxon>Heunggongvirae</taxon>
        <taxon>Uroviricota</taxon>
        <taxon>Caudoviricetes</taxon>
        <taxon>Andersonviridae</taxon>
        <taxon>Ounavirinae</taxon>
        <taxon>Felixounavirus</taxon>
        <taxon>Felixounavirus SWJM02</taxon>
    </lineage>
</organism>
<protein>
    <submittedName>
        <fullName evidence="1">Uncharacterized protein</fullName>
    </submittedName>
</protein>